<proteinExistence type="predicted"/>
<dbReference type="OrthoDB" id="6434826at2"/>
<dbReference type="EMBL" id="FNHB01000015">
    <property type="protein sequence ID" value="SDN24496.1"/>
    <property type="molecule type" value="Genomic_DNA"/>
</dbReference>
<name>A0A1G9ZVE3_9FIRM</name>
<evidence type="ECO:0000313" key="1">
    <source>
        <dbReference type="EMBL" id="SDN24496.1"/>
    </source>
</evidence>
<dbReference type="RefSeq" id="WP_092074973.1">
    <property type="nucleotide sequence ID" value="NZ_FNHB01000015.1"/>
</dbReference>
<accession>A0A1G9ZVE3</accession>
<evidence type="ECO:0000313" key="2">
    <source>
        <dbReference type="Proteomes" id="UP000214880"/>
    </source>
</evidence>
<keyword evidence="2" id="KW-1185">Reference proteome</keyword>
<reference evidence="1 2" key="1">
    <citation type="submission" date="2016-10" db="EMBL/GenBank/DDBJ databases">
        <authorList>
            <person name="de Groot N.N."/>
        </authorList>
    </citation>
    <scope>NUCLEOTIDE SEQUENCE [LARGE SCALE GENOMIC DNA]</scope>
    <source>
        <strain evidence="1 2">DSM 1736</strain>
    </source>
</reference>
<dbReference type="InterPro" id="IPR055869">
    <property type="entry name" value="DUF7446"/>
</dbReference>
<protein>
    <submittedName>
        <fullName evidence="1">Uncharacterized protein</fullName>
    </submittedName>
</protein>
<dbReference type="Pfam" id="PF24233">
    <property type="entry name" value="DUF7446"/>
    <property type="match status" value="1"/>
</dbReference>
<organism evidence="1 2">
    <name type="scientific">Dendrosporobacter quercicolus</name>
    <dbReference type="NCBI Taxonomy" id="146817"/>
    <lineage>
        <taxon>Bacteria</taxon>
        <taxon>Bacillati</taxon>
        <taxon>Bacillota</taxon>
        <taxon>Negativicutes</taxon>
        <taxon>Selenomonadales</taxon>
        <taxon>Sporomusaceae</taxon>
        <taxon>Dendrosporobacter</taxon>
    </lineage>
</organism>
<gene>
    <name evidence="1" type="ORF">SAMN04488502_11558</name>
</gene>
<dbReference type="AlphaFoldDB" id="A0A1G9ZVE3"/>
<dbReference type="Proteomes" id="UP000214880">
    <property type="component" value="Unassembled WGS sequence"/>
</dbReference>
<sequence>MKLDELKLWVSPLTNKIYAGFTDKSGTTATSKVEITEMAVSTVMQHLDLEQAGYECEAGRLEFFPAELPNRK</sequence>
<dbReference type="STRING" id="146817.SAMN04488502_11558"/>